<dbReference type="Proteomes" id="UP000824120">
    <property type="component" value="Chromosome 9"/>
</dbReference>
<name>A0A9J5XE79_SOLCO</name>
<accession>A0A9J5XE79</accession>
<sequence length="43" mass="4809">MLSPEEKDQVGDETEQSTYRRTVPQSSIISPNDLELKDAEGKS</sequence>
<dbReference type="EMBL" id="JACXVP010000009">
    <property type="protein sequence ID" value="KAG5586705.1"/>
    <property type="molecule type" value="Genomic_DNA"/>
</dbReference>
<protein>
    <submittedName>
        <fullName evidence="2">Uncharacterized protein</fullName>
    </submittedName>
</protein>
<evidence type="ECO:0000313" key="3">
    <source>
        <dbReference type="Proteomes" id="UP000824120"/>
    </source>
</evidence>
<organism evidence="2 3">
    <name type="scientific">Solanum commersonii</name>
    <name type="common">Commerson's wild potato</name>
    <name type="synonym">Commerson's nightshade</name>
    <dbReference type="NCBI Taxonomy" id="4109"/>
    <lineage>
        <taxon>Eukaryota</taxon>
        <taxon>Viridiplantae</taxon>
        <taxon>Streptophyta</taxon>
        <taxon>Embryophyta</taxon>
        <taxon>Tracheophyta</taxon>
        <taxon>Spermatophyta</taxon>
        <taxon>Magnoliopsida</taxon>
        <taxon>eudicotyledons</taxon>
        <taxon>Gunneridae</taxon>
        <taxon>Pentapetalae</taxon>
        <taxon>asterids</taxon>
        <taxon>lamiids</taxon>
        <taxon>Solanales</taxon>
        <taxon>Solanaceae</taxon>
        <taxon>Solanoideae</taxon>
        <taxon>Solaneae</taxon>
        <taxon>Solanum</taxon>
    </lineage>
</organism>
<evidence type="ECO:0000313" key="2">
    <source>
        <dbReference type="EMBL" id="KAG5586705.1"/>
    </source>
</evidence>
<proteinExistence type="predicted"/>
<feature type="compositionally biased region" description="Basic and acidic residues" evidence="1">
    <location>
        <begin position="34"/>
        <end position="43"/>
    </location>
</feature>
<evidence type="ECO:0000256" key="1">
    <source>
        <dbReference type="SAM" id="MobiDB-lite"/>
    </source>
</evidence>
<dbReference type="AlphaFoldDB" id="A0A9J5XE79"/>
<feature type="region of interest" description="Disordered" evidence="1">
    <location>
        <begin position="1"/>
        <end position="43"/>
    </location>
</feature>
<reference evidence="2 3" key="1">
    <citation type="submission" date="2020-09" db="EMBL/GenBank/DDBJ databases">
        <title>De no assembly of potato wild relative species, Solanum commersonii.</title>
        <authorList>
            <person name="Cho K."/>
        </authorList>
    </citation>
    <scope>NUCLEOTIDE SEQUENCE [LARGE SCALE GENOMIC DNA]</scope>
    <source>
        <strain evidence="2">LZ3.2</strain>
        <tissue evidence="2">Leaf</tissue>
    </source>
</reference>
<comment type="caution">
    <text evidence="2">The sequence shown here is derived from an EMBL/GenBank/DDBJ whole genome shotgun (WGS) entry which is preliminary data.</text>
</comment>
<gene>
    <name evidence="2" type="ORF">H5410_047139</name>
</gene>
<feature type="compositionally biased region" description="Polar residues" evidence="1">
    <location>
        <begin position="16"/>
        <end position="30"/>
    </location>
</feature>
<keyword evidence="3" id="KW-1185">Reference proteome</keyword>
<feature type="compositionally biased region" description="Basic and acidic residues" evidence="1">
    <location>
        <begin position="1"/>
        <end position="10"/>
    </location>
</feature>